<dbReference type="PROSITE" id="PS00122">
    <property type="entry name" value="CARBOXYLESTERASE_B_1"/>
    <property type="match status" value="1"/>
</dbReference>
<evidence type="ECO:0000256" key="2">
    <source>
        <dbReference type="ARBA" id="ARBA00022801"/>
    </source>
</evidence>
<feature type="domain" description="Carboxylesterase type B" evidence="4">
    <location>
        <begin position="44"/>
        <end position="553"/>
    </location>
</feature>
<protein>
    <recommendedName>
        <fullName evidence="3">Carboxylic ester hydrolase</fullName>
        <ecNumber evidence="3">3.1.1.-</ecNumber>
    </recommendedName>
</protein>
<organism evidence="5 6">
    <name type="scientific">Ceratobasidium theobromae</name>
    <dbReference type="NCBI Taxonomy" id="1582974"/>
    <lineage>
        <taxon>Eukaryota</taxon>
        <taxon>Fungi</taxon>
        <taxon>Dikarya</taxon>
        <taxon>Basidiomycota</taxon>
        <taxon>Agaricomycotina</taxon>
        <taxon>Agaricomycetes</taxon>
        <taxon>Cantharellales</taxon>
        <taxon>Ceratobasidiaceae</taxon>
        <taxon>Ceratobasidium</taxon>
    </lineage>
</organism>
<dbReference type="AlphaFoldDB" id="A0A5N5QHV0"/>
<keyword evidence="2 3" id="KW-0378">Hydrolase</keyword>
<dbReference type="InterPro" id="IPR050309">
    <property type="entry name" value="Type-B_Carboxylest/Lipase"/>
</dbReference>
<comment type="similarity">
    <text evidence="1 3">Belongs to the type-B carboxylesterase/lipase family.</text>
</comment>
<accession>A0A5N5QHV0</accession>
<dbReference type="GO" id="GO:0016787">
    <property type="term" value="F:hydrolase activity"/>
    <property type="evidence" value="ECO:0007669"/>
    <property type="project" value="UniProtKB-KW"/>
</dbReference>
<dbReference type="Proteomes" id="UP000383932">
    <property type="component" value="Unassembled WGS sequence"/>
</dbReference>
<dbReference type="EMBL" id="SSOP01000139">
    <property type="protein sequence ID" value="KAB5590877.1"/>
    <property type="molecule type" value="Genomic_DNA"/>
</dbReference>
<reference evidence="5 6" key="1">
    <citation type="journal article" date="2019" name="Fungal Biol. Biotechnol.">
        <title>Draft genome sequence of fastidious pathogen Ceratobasidium theobromae, which causes vascular-streak dieback in Theobroma cacao.</title>
        <authorList>
            <person name="Ali S.S."/>
            <person name="Asman A."/>
            <person name="Shao J."/>
            <person name="Firmansyah A.P."/>
            <person name="Susilo A.W."/>
            <person name="Rosmana A."/>
            <person name="McMahon P."/>
            <person name="Junaid M."/>
            <person name="Guest D."/>
            <person name="Kheng T.Y."/>
            <person name="Meinhardt L.W."/>
            <person name="Bailey B.A."/>
        </authorList>
    </citation>
    <scope>NUCLEOTIDE SEQUENCE [LARGE SCALE GENOMIC DNA]</scope>
    <source>
        <strain evidence="5 6">CT2</strain>
    </source>
</reference>
<evidence type="ECO:0000313" key="5">
    <source>
        <dbReference type="EMBL" id="KAB5590877.1"/>
    </source>
</evidence>
<feature type="chain" id="PRO_5024506123" description="Carboxylic ester hydrolase" evidence="3">
    <location>
        <begin position="24"/>
        <end position="562"/>
    </location>
</feature>
<evidence type="ECO:0000313" key="6">
    <source>
        <dbReference type="Proteomes" id="UP000383932"/>
    </source>
</evidence>
<keyword evidence="6" id="KW-1185">Reference proteome</keyword>
<dbReference type="InterPro" id="IPR029058">
    <property type="entry name" value="AB_hydrolase_fold"/>
</dbReference>
<dbReference type="SUPFAM" id="SSF53474">
    <property type="entry name" value="alpha/beta-Hydrolases"/>
    <property type="match status" value="1"/>
</dbReference>
<proteinExistence type="inferred from homology"/>
<comment type="caution">
    <text evidence="5">The sequence shown here is derived from an EMBL/GenBank/DDBJ whole genome shotgun (WGS) entry which is preliminary data.</text>
</comment>
<evidence type="ECO:0000256" key="3">
    <source>
        <dbReference type="RuleBase" id="RU361235"/>
    </source>
</evidence>
<dbReference type="OrthoDB" id="408631at2759"/>
<name>A0A5N5QHV0_9AGAM</name>
<evidence type="ECO:0000256" key="1">
    <source>
        <dbReference type="ARBA" id="ARBA00005964"/>
    </source>
</evidence>
<gene>
    <name evidence="5" type="ORF">CTheo_5692</name>
</gene>
<dbReference type="Gene3D" id="3.40.50.1820">
    <property type="entry name" value="alpha/beta hydrolase"/>
    <property type="match status" value="1"/>
</dbReference>
<sequence>MLRASVWQLWIICISILTTEILATKSALTSPLGPVVDLGYVAYAGNSTSPAGQANSSVTFFGGISYAQPPLGELRFRAPSELNEWFNPNRAIVDARSWGNICVQQPAAEDCLNLNVWKPTSAQAGSNLPVIFYIHGGGFYAGSSPQFPMYDWVAQDQNIVAVSVNYRLSLFGFLDGAAVRNDGNPNAGLLDQRAAMYWVGRHIRQFGGNPEEVTIVGESAGGASVLLQSTAWGGKEYVPFKRAIAQSIGLYTLPFDSEIEGIFHNVTSAAGCPDSGAEAMACLRAAPLSTLIKSINNVRNNFLAPTIDGPNGFLPDLPSRLIAQGRFSRGIDLIAGHTTNDGRNFAGNPNNVKTDADVKKAITNRYRHVTDATLEKVLALYPAPDVPGSPFSDNYDRAWKIMQDIIMGCMCVSRINIGLMQLWEHTWEMYSSSLAENIRFNVPNPIDLAANPWRGAGHTSDIYYLFNGATGGTPFFAPFNVTEVPVAQEIIQYWASFASSGNPSTYKRSYSPVWPSFAGNHRVVMSEDLGGSGNSTASFVEVVPAFEQASCQFWMSQNETRV</sequence>
<keyword evidence="3" id="KW-0732">Signal</keyword>
<dbReference type="PANTHER" id="PTHR11559">
    <property type="entry name" value="CARBOXYLESTERASE"/>
    <property type="match status" value="1"/>
</dbReference>
<dbReference type="InterPro" id="IPR019826">
    <property type="entry name" value="Carboxylesterase_B_AS"/>
</dbReference>
<dbReference type="InterPro" id="IPR002018">
    <property type="entry name" value="CarbesteraseB"/>
</dbReference>
<feature type="signal peptide" evidence="3">
    <location>
        <begin position="1"/>
        <end position="23"/>
    </location>
</feature>
<evidence type="ECO:0000259" key="4">
    <source>
        <dbReference type="Pfam" id="PF00135"/>
    </source>
</evidence>
<dbReference type="Pfam" id="PF00135">
    <property type="entry name" value="COesterase"/>
    <property type="match status" value="1"/>
</dbReference>
<dbReference type="EC" id="3.1.1.-" evidence="3"/>